<feature type="active site" evidence="2">
    <location>
        <position position="390"/>
    </location>
</feature>
<feature type="coiled-coil region" evidence="3">
    <location>
        <begin position="191"/>
        <end position="228"/>
    </location>
</feature>
<dbReference type="PANTHER" id="PTHR21600">
    <property type="entry name" value="MITOCHONDRIAL RNA PSEUDOURIDINE SYNTHASE"/>
    <property type="match status" value="1"/>
</dbReference>
<keyword evidence="5" id="KW-0413">Isomerase</keyword>
<protein>
    <submittedName>
        <fullName evidence="5">Ribosomal large subunit pseudouridine synthase A</fullName>
        <ecNumber evidence="5">5.4.99.28</ecNumber>
    </submittedName>
    <submittedName>
        <fullName evidence="6">RluA family pseudouridine synthase</fullName>
    </submittedName>
</protein>
<dbReference type="RefSeq" id="WP_044545070.1">
    <property type="nucleotide sequence ID" value="NZ_CDRH01000144.1"/>
</dbReference>
<proteinExistence type="inferred from homology"/>
<dbReference type="InterPro" id="IPR006145">
    <property type="entry name" value="PsdUridine_synth_RsuA/RluA"/>
</dbReference>
<evidence type="ECO:0000259" key="4">
    <source>
        <dbReference type="Pfam" id="PF00849"/>
    </source>
</evidence>
<dbReference type="GO" id="GO:0003723">
    <property type="term" value="F:RNA binding"/>
    <property type="evidence" value="ECO:0007669"/>
    <property type="project" value="InterPro"/>
</dbReference>
<dbReference type="GO" id="GO:0000455">
    <property type="term" value="P:enzyme-directed rRNA pseudouridine synthesis"/>
    <property type="evidence" value="ECO:0007669"/>
    <property type="project" value="TreeGrafter"/>
</dbReference>
<dbReference type="InterPro" id="IPR020103">
    <property type="entry name" value="PsdUridine_synth_cat_dom_sf"/>
</dbReference>
<dbReference type="Pfam" id="PF00849">
    <property type="entry name" value="PseudoU_synth_2"/>
    <property type="match status" value="1"/>
</dbReference>
<keyword evidence="3" id="KW-0175">Coiled coil</keyword>
<reference evidence="6" key="2">
    <citation type="submission" date="2023-01" db="EMBL/GenBank/DDBJ databases">
        <title>Human gut microbiome strain richness.</title>
        <authorList>
            <person name="Chen-Liaw A."/>
        </authorList>
    </citation>
    <scope>NUCLEOTIDE SEQUENCE</scope>
    <source>
        <strain evidence="6">RTP21484st1_E5_RTP21484_190118</strain>
    </source>
</reference>
<dbReference type="EC" id="5.4.99.28" evidence="5"/>
<evidence type="ECO:0000313" key="5">
    <source>
        <dbReference type="EMBL" id="CUN12991.1"/>
    </source>
</evidence>
<organism evidence="5 7">
    <name type="scientific">Parabacteroides distasonis</name>
    <dbReference type="NCBI Taxonomy" id="823"/>
    <lineage>
        <taxon>Bacteria</taxon>
        <taxon>Pseudomonadati</taxon>
        <taxon>Bacteroidota</taxon>
        <taxon>Bacteroidia</taxon>
        <taxon>Bacteroidales</taxon>
        <taxon>Tannerellaceae</taxon>
        <taxon>Parabacteroides</taxon>
    </lineage>
</organism>
<dbReference type="Proteomes" id="UP001210126">
    <property type="component" value="Unassembled WGS sequence"/>
</dbReference>
<dbReference type="NCBIfam" id="TIGR00005">
    <property type="entry name" value="rluA_subfam"/>
    <property type="match status" value="1"/>
</dbReference>
<dbReference type="PROSITE" id="PS01129">
    <property type="entry name" value="PSI_RLU"/>
    <property type="match status" value="1"/>
</dbReference>
<evidence type="ECO:0000256" key="2">
    <source>
        <dbReference type="PIRSR" id="PIRSR606225-1"/>
    </source>
</evidence>
<evidence type="ECO:0000256" key="1">
    <source>
        <dbReference type="ARBA" id="ARBA00010876"/>
    </source>
</evidence>
<dbReference type="Gene3D" id="3.30.2350.10">
    <property type="entry name" value="Pseudouridine synthase"/>
    <property type="match status" value="1"/>
</dbReference>
<dbReference type="AlphaFoldDB" id="A0A173UDG7"/>
<reference evidence="5 7" key="1">
    <citation type="submission" date="2015-09" db="EMBL/GenBank/DDBJ databases">
        <authorList>
            <consortium name="Pathogen Informatics"/>
        </authorList>
    </citation>
    <scope>NUCLEOTIDE SEQUENCE [LARGE SCALE GENOMIC DNA]</scope>
    <source>
        <strain evidence="5 7">2789STDY5608872</strain>
    </source>
</reference>
<dbReference type="EMBL" id="JAQMPJ010000008">
    <property type="protein sequence ID" value="MDB9005470.1"/>
    <property type="molecule type" value="Genomic_DNA"/>
</dbReference>
<dbReference type="InterPro" id="IPR006224">
    <property type="entry name" value="PsdUridine_synth_RluA-like_CS"/>
</dbReference>
<dbReference type="PANTHER" id="PTHR21600:SF89">
    <property type="entry name" value="RIBOSOMAL LARGE SUBUNIT PSEUDOURIDINE SYNTHASE A"/>
    <property type="match status" value="1"/>
</dbReference>
<dbReference type="InterPro" id="IPR050188">
    <property type="entry name" value="RluA_PseudoU_synthase"/>
</dbReference>
<name>A0A173UDG7_PARDI</name>
<comment type="similarity">
    <text evidence="1">Belongs to the pseudouridine synthase RluA family.</text>
</comment>
<sequence>MESKFHTFAQPIQSIPLPERFTYPFHYTPHPLCVIAAEETQAYLKERTEWREELQTGKMFGVLVVRTPAGEVGYLAAFSGNLAGKNVHPFFVPPIYDLLQPDGFFRQEEEQINEINARIRTQQASPALEDARSRLQSTIEYCDFVLQAAKDLMKKRKEERDRLRQFPLTEEETALLIKESQHMKAAHKLTKKSLRSILEEDQAKVDRLEQEIEQLKQERKRRSAALQRKLFEQFRILNARGEVKDLCELFAPTYQGAPPAGAGECAAPKLLQYAYQHQLEPIAMAEFWWGDSPKTEIRHHGYYYPACKGKCEPILHHMLQGLRVDENPLLADSHRETKLDILYEDDYLLVINKPAGMLSVPGKGDADSVYHRLRILYPEATGPIIVHRLDMATSGLLLAAKTKEAHQNLQAQFKNRTIQKRYIALLEGEVPQDEGEIRLPLCPDPLDRPRQIVSEEFGKPALTRYRVLERTSGKTLIAFYPQTGRTHQLRVHAAHPLGLHCPILGDELYGRKAERLYLHAEYLAFTHPITSERIEIQKSPAFPRRSMP</sequence>
<feature type="domain" description="Pseudouridine synthase RsuA/RluA-like" evidence="4">
    <location>
        <begin position="347"/>
        <end position="495"/>
    </location>
</feature>
<dbReference type="GO" id="GO:0160151">
    <property type="term" value="F:tRNA pseudouridine(32) synthase activity"/>
    <property type="evidence" value="ECO:0007669"/>
    <property type="project" value="UniProtKB-EC"/>
</dbReference>
<accession>A0A173UDG7</accession>
<evidence type="ECO:0000313" key="7">
    <source>
        <dbReference type="Proteomes" id="UP000095591"/>
    </source>
</evidence>
<evidence type="ECO:0000256" key="3">
    <source>
        <dbReference type="SAM" id="Coils"/>
    </source>
</evidence>
<evidence type="ECO:0000313" key="6">
    <source>
        <dbReference type="EMBL" id="MDB9005470.1"/>
    </source>
</evidence>
<dbReference type="EMBL" id="CYXP01000004">
    <property type="protein sequence ID" value="CUN12991.1"/>
    <property type="molecule type" value="Genomic_DNA"/>
</dbReference>
<gene>
    <name evidence="5" type="primary">rluA</name>
    <name evidence="5" type="ORF">ERS852429_02081</name>
    <name evidence="6" type="ORF">PN599_10685</name>
</gene>
<dbReference type="Proteomes" id="UP000095591">
    <property type="component" value="Unassembled WGS sequence"/>
</dbReference>
<dbReference type="InterPro" id="IPR006225">
    <property type="entry name" value="PsdUridine_synth_RluC/D"/>
</dbReference>
<dbReference type="CDD" id="cd02869">
    <property type="entry name" value="PseudoU_synth_RluA_like"/>
    <property type="match status" value="1"/>
</dbReference>
<dbReference type="SUPFAM" id="SSF55120">
    <property type="entry name" value="Pseudouridine synthase"/>
    <property type="match status" value="1"/>
</dbReference>